<sequence length="149" mass="17532">MVEVEVVEARSSTFVNNKRSKVGESDEDLRTVPDVENPTIIANNNSQINSQNQKRRRGRNPVDKEYRRLKRLLRNRVSAQQARERKKVYVNDLEFRAKELQETNSELEEKISTLINENTMLRKVLLNTRPKVDESIEQKQDRFSSKNTM</sequence>
<evidence type="ECO:0000313" key="1">
    <source>
        <dbReference type="EMBL" id="KAJ0094048.1"/>
    </source>
</evidence>
<name>A0ACC1B531_9ROSI</name>
<gene>
    <name evidence="1" type="ORF">Patl1_24704</name>
</gene>
<keyword evidence="2" id="KW-1185">Reference proteome</keyword>
<comment type="caution">
    <text evidence="1">The sequence shown here is derived from an EMBL/GenBank/DDBJ whole genome shotgun (WGS) entry which is preliminary data.</text>
</comment>
<proteinExistence type="predicted"/>
<organism evidence="1 2">
    <name type="scientific">Pistacia atlantica</name>
    <dbReference type="NCBI Taxonomy" id="434234"/>
    <lineage>
        <taxon>Eukaryota</taxon>
        <taxon>Viridiplantae</taxon>
        <taxon>Streptophyta</taxon>
        <taxon>Embryophyta</taxon>
        <taxon>Tracheophyta</taxon>
        <taxon>Spermatophyta</taxon>
        <taxon>Magnoliopsida</taxon>
        <taxon>eudicotyledons</taxon>
        <taxon>Gunneridae</taxon>
        <taxon>Pentapetalae</taxon>
        <taxon>rosids</taxon>
        <taxon>malvids</taxon>
        <taxon>Sapindales</taxon>
        <taxon>Anacardiaceae</taxon>
        <taxon>Pistacia</taxon>
    </lineage>
</organism>
<evidence type="ECO:0000313" key="2">
    <source>
        <dbReference type="Proteomes" id="UP001164250"/>
    </source>
</evidence>
<accession>A0ACC1B531</accession>
<reference evidence="2" key="1">
    <citation type="journal article" date="2023" name="G3 (Bethesda)">
        <title>Genome assembly and association tests identify interacting loci associated with vigor, precocity, and sex in interspecific pistachio rootstocks.</title>
        <authorList>
            <person name="Palmer W."/>
            <person name="Jacygrad E."/>
            <person name="Sagayaradj S."/>
            <person name="Cavanaugh K."/>
            <person name="Han R."/>
            <person name="Bertier L."/>
            <person name="Beede B."/>
            <person name="Kafkas S."/>
            <person name="Golino D."/>
            <person name="Preece J."/>
            <person name="Michelmore R."/>
        </authorList>
    </citation>
    <scope>NUCLEOTIDE SEQUENCE [LARGE SCALE GENOMIC DNA]</scope>
</reference>
<dbReference type="EMBL" id="CM047903">
    <property type="protein sequence ID" value="KAJ0094048.1"/>
    <property type="molecule type" value="Genomic_DNA"/>
</dbReference>
<dbReference type="Proteomes" id="UP001164250">
    <property type="component" value="Chromosome 7"/>
</dbReference>
<protein>
    <submittedName>
        <fullName evidence="1">Uncharacterized protein</fullName>
    </submittedName>
</protein>